<dbReference type="EMBL" id="HBUE01215239">
    <property type="protein sequence ID" value="CAG6536629.1"/>
    <property type="molecule type" value="Transcribed_RNA"/>
</dbReference>
<dbReference type="EMBL" id="HBUE01321765">
    <property type="protein sequence ID" value="CAG6588620.1"/>
    <property type="molecule type" value="Transcribed_RNA"/>
</dbReference>
<evidence type="ECO:0000313" key="1">
    <source>
        <dbReference type="EMBL" id="CAG6536629.1"/>
    </source>
</evidence>
<organism evidence="1">
    <name type="scientific">Culex pipiens</name>
    <name type="common">House mosquito</name>
    <dbReference type="NCBI Taxonomy" id="7175"/>
    <lineage>
        <taxon>Eukaryota</taxon>
        <taxon>Metazoa</taxon>
        <taxon>Ecdysozoa</taxon>
        <taxon>Arthropoda</taxon>
        <taxon>Hexapoda</taxon>
        <taxon>Insecta</taxon>
        <taxon>Pterygota</taxon>
        <taxon>Neoptera</taxon>
        <taxon>Endopterygota</taxon>
        <taxon>Diptera</taxon>
        <taxon>Nematocera</taxon>
        <taxon>Culicoidea</taxon>
        <taxon>Culicidae</taxon>
        <taxon>Culicinae</taxon>
        <taxon>Culicini</taxon>
        <taxon>Culex</taxon>
        <taxon>Culex</taxon>
    </lineage>
</organism>
<sequence>MLNSWLNHNLFPKQLSPLILMNESRELDEGTIDVNVELMSITESQNITIDEPVDSIVDPSGPCDVTMTLDVVRWCGWSHVNRGRRKPWLITDVEVRRGT</sequence>
<proteinExistence type="predicted"/>
<dbReference type="EMBL" id="HBUE01215242">
    <property type="protein sequence ID" value="CAG6536630.1"/>
    <property type="molecule type" value="Transcribed_RNA"/>
</dbReference>
<protein>
    <submittedName>
        <fullName evidence="1">(northern house mosquito) hypothetical protein</fullName>
    </submittedName>
</protein>
<name>A0A8D8HKP5_CULPI</name>
<dbReference type="EMBL" id="HBUE01321769">
    <property type="protein sequence ID" value="CAG6588622.1"/>
    <property type="molecule type" value="Transcribed_RNA"/>
</dbReference>
<dbReference type="EMBL" id="HBUE01036453">
    <property type="protein sequence ID" value="CAG6458935.1"/>
    <property type="molecule type" value="Transcribed_RNA"/>
</dbReference>
<accession>A0A8D8HKP5</accession>
<dbReference type="AlphaFoldDB" id="A0A8D8HKP5"/>
<dbReference type="EMBL" id="HBUE01215238">
    <property type="protein sequence ID" value="CAG6536628.1"/>
    <property type="molecule type" value="Transcribed_RNA"/>
</dbReference>
<reference evidence="1" key="1">
    <citation type="submission" date="2021-05" db="EMBL/GenBank/DDBJ databases">
        <authorList>
            <person name="Alioto T."/>
            <person name="Alioto T."/>
            <person name="Gomez Garrido J."/>
        </authorList>
    </citation>
    <scope>NUCLEOTIDE SEQUENCE</scope>
</reference>
<dbReference type="EMBL" id="HBUE01321766">
    <property type="protein sequence ID" value="CAG6588621.1"/>
    <property type="molecule type" value="Transcribed_RNA"/>
</dbReference>